<organism evidence="1 2">
    <name type="scientific">Pseudoalteromonas luteoviolacea CPMOR-1</name>
    <dbReference type="NCBI Taxonomy" id="1365248"/>
    <lineage>
        <taxon>Bacteria</taxon>
        <taxon>Pseudomonadati</taxon>
        <taxon>Pseudomonadota</taxon>
        <taxon>Gammaproteobacteria</taxon>
        <taxon>Alteromonadales</taxon>
        <taxon>Pseudoalteromonadaceae</taxon>
        <taxon>Pseudoalteromonas</taxon>
    </lineage>
</organism>
<name>A0A162B6D0_9GAMM</name>
<protein>
    <submittedName>
        <fullName evidence="1">Uncharacterized protein</fullName>
    </submittedName>
</protein>
<dbReference type="AlphaFoldDB" id="A0A162B6D0"/>
<dbReference type="Proteomes" id="UP000076486">
    <property type="component" value="Unassembled WGS sequence"/>
</dbReference>
<dbReference type="PATRIC" id="fig|1365248.3.peg.320"/>
<evidence type="ECO:0000313" key="2">
    <source>
        <dbReference type="Proteomes" id="UP000076486"/>
    </source>
</evidence>
<dbReference type="RefSeq" id="WP_063366422.1">
    <property type="nucleotide sequence ID" value="NZ_AUYC01000011.1"/>
</dbReference>
<proteinExistence type="predicted"/>
<dbReference type="EMBL" id="AUYC01000011">
    <property type="protein sequence ID" value="KZN67195.1"/>
    <property type="molecule type" value="Genomic_DNA"/>
</dbReference>
<gene>
    <name evidence="1" type="ORF">N473_08210</name>
</gene>
<accession>A0A162B6D0</accession>
<reference evidence="1 2" key="1">
    <citation type="submission" date="2013-07" db="EMBL/GenBank/DDBJ databases">
        <title>Comparative Genomic and Metabolomic Analysis of Twelve Strains of Pseudoalteromonas luteoviolacea.</title>
        <authorList>
            <person name="Vynne N.G."/>
            <person name="Mansson M."/>
            <person name="Gram L."/>
        </authorList>
    </citation>
    <scope>NUCLEOTIDE SEQUENCE [LARGE SCALE GENOMIC DNA]</scope>
    <source>
        <strain evidence="1 2">CPMOR-1</strain>
    </source>
</reference>
<sequence length="113" mass="12442">MYEKKLVRLKVSRPLGNSKVGSNRKMTICKGHLSKGKSPVTQRVDFPPGIWNGLMSATLDGIPFSFGHQETVQDLINRVAAITGQIIRIGNGNGFPIHGNNGLIDNYHYQILV</sequence>
<comment type="caution">
    <text evidence="1">The sequence shown here is derived from an EMBL/GenBank/DDBJ whole genome shotgun (WGS) entry which is preliminary data.</text>
</comment>
<evidence type="ECO:0000313" key="1">
    <source>
        <dbReference type="EMBL" id="KZN67195.1"/>
    </source>
</evidence>